<dbReference type="AlphaFoldDB" id="A0AAE1KLW5"/>
<evidence type="ECO:0000313" key="3">
    <source>
        <dbReference type="Proteomes" id="UP001286313"/>
    </source>
</evidence>
<sequence>MSVTLVITVDHLSQPARALSLLCRVIKAPHNEKYIQLMKGQHLRKSFTDVNPFKKIPVIQDGNLLILER</sequence>
<reference evidence="2" key="1">
    <citation type="submission" date="2023-10" db="EMBL/GenBank/DDBJ databases">
        <title>Genome assemblies of two species of porcelain crab, Petrolisthes cinctipes and Petrolisthes manimaculis (Anomura: Porcellanidae).</title>
        <authorList>
            <person name="Angst P."/>
        </authorList>
    </citation>
    <scope>NUCLEOTIDE SEQUENCE</scope>
    <source>
        <strain evidence="2">PB745_01</strain>
        <tissue evidence="2">Gill</tissue>
    </source>
</reference>
<dbReference type="Gene3D" id="3.40.30.10">
    <property type="entry name" value="Glutaredoxin"/>
    <property type="match status" value="1"/>
</dbReference>
<comment type="caution">
    <text evidence="2">The sequence shown here is derived from an EMBL/GenBank/DDBJ whole genome shotgun (WGS) entry which is preliminary data.</text>
</comment>
<dbReference type="Pfam" id="PF02798">
    <property type="entry name" value="GST_N"/>
    <property type="match status" value="1"/>
</dbReference>
<dbReference type="Proteomes" id="UP001286313">
    <property type="component" value="Unassembled WGS sequence"/>
</dbReference>
<accession>A0AAE1KLW5</accession>
<protein>
    <recommendedName>
        <fullName evidence="1">GST N-terminal domain-containing protein</fullName>
    </recommendedName>
</protein>
<name>A0AAE1KLW5_PETCI</name>
<evidence type="ECO:0000313" key="2">
    <source>
        <dbReference type="EMBL" id="KAK3875962.1"/>
    </source>
</evidence>
<gene>
    <name evidence="2" type="ORF">Pcinc_019203</name>
</gene>
<dbReference type="EMBL" id="JAWQEG010001889">
    <property type="protein sequence ID" value="KAK3875962.1"/>
    <property type="molecule type" value="Genomic_DNA"/>
</dbReference>
<evidence type="ECO:0000259" key="1">
    <source>
        <dbReference type="PROSITE" id="PS50404"/>
    </source>
</evidence>
<dbReference type="InterPro" id="IPR051369">
    <property type="entry name" value="GST_Theta"/>
</dbReference>
<dbReference type="InterPro" id="IPR036249">
    <property type="entry name" value="Thioredoxin-like_sf"/>
</dbReference>
<dbReference type="PROSITE" id="PS50404">
    <property type="entry name" value="GST_NTER"/>
    <property type="match status" value="1"/>
</dbReference>
<feature type="domain" description="GST N-terminal" evidence="1">
    <location>
        <begin position="3"/>
        <end position="69"/>
    </location>
</feature>
<proteinExistence type="predicted"/>
<organism evidence="2 3">
    <name type="scientific">Petrolisthes cinctipes</name>
    <name type="common">Flat porcelain crab</name>
    <dbReference type="NCBI Taxonomy" id="88211"/>
    <lineage>
        <taxon>Eukaryota</taxon>
        <taxon>Metazoa</taxon>
        <taxon>Ecdysozoa</taxon>
        <taxon>Arthropoda</taxon>
        <taxon>Crustacea</taxon>
        <taxon>Multicrustacea</taxon>
        <taxon>Malacostraca</taxon>
        <taxon>Eumalacostraca</taxon>
        <taxon>Eucarida</taxon>
        <taxon>Decapoda</taxon>
        <taxon>Pleocyemata</taxon>
        <taxon>Anomura</taxon>
        <taxon>Galatheoidea</taxon>
        <taxon>Porcellanidae</taxon>
        <taxon>Petrolisthes</taxon>
    </lineage>
</organism>
<dbReference type="PANTHER" id="PTHR43917">
    <property type="match status" value="1"/>
</dbReference>
<keyword evidence="3" id="KW-1185">Reference proteome</keyword>
<dbReference type="PANTHER" id="PTHR43917:SF8">
    <property type="entry name" value="GH16740P-RELATED"/>
    <property type="match status" value="1"/>
</dbReference>
<dbReference type="InterPro" id="IPR004045">
    <property type="entry name" value="Glutathione_S-Trfase_N"/>
</dbReference>
<dbReference type="SUPFAM" id="SSF52833">
    <property type="entry name" value="Thioredoxin-like"/>
    <property type="match status" value="1"/>
</dbReference>